<protein>
    <recommendedName>
        <fullName evidence="7">Ankyrin repeat domain-containing protein</fullName>
    </recommendedName>
</protein>
<feature type="repeat" description="ANK" evidence="3">
    <location>
        <begin position="91"/>
        <end position="123"/>
    </location>
</feature>
<evidence type="ECO:0000256" key="4">
    <source>
        <dbReference type="SAM" id="SignalP"/>
    </source>
</evidence>
<feature type="signal peptide" evidence="4">
    <location>
        <begin position="1"/>
        <end position="19"/>
    </location>
</feature>
<dbReference type="SUPFAM" id="SSF48403">
    <property type="entry name" value="Ankyrin repeat"/>
    <property type="match status" value="2"/>
</dbReference>
<organism evidence="5 6">
    <name type="scientific">Flavobacterium piscis</name>
    <dbReference type="NCBI Taxonomy" id="1114874"/>
    <lineage>
        <taxon>Bacteria</taxon>
        <taxon>Pseudomonadati</taxon>
        <taxon>Bacteroidota</taxon>
        <taxon>Flavobacteriia</taxon>
        <taxon>Flavobacteriales</taxon>
        <taxon>Flavobacteriaceae</taxon>
        <taxon>Flavobacterium</taxon>
    </lineage>
</organism>
<dbReference type="SMART" id="SM00248">
    <property type="entry name" value="ANK"/>
    <property type="match status" value="8"/>
</dbReference>
<evidence type="ECO:0000256" key="3">
    <source>
        <dbReference type="PROSITE-ProRule" id="PRU00023"/>
    </source>
</evidence>
<dbReference type="InterPro" id="IPR036770">
    <property type="entry name" value="Ankyrin_rpt-contain_sf"/>
</dbReference>
<feature type="chain" id="PRO_5046522308" description="Ankyrin repeat domain-containing protein" evidence="4">
    <location>
        <begin position="20"/>
        <end position="498"/>
    </location>
</feature>
<dbReference type="Pfam" id="PF12796">
    <property type="entry name" value="Ank_2"/>
    <property type="match status" value="3"/>
</dbReference>
<dbReference type="PANTHER" id="PTHR24198:SF165">
    <property type="entry name" value="ANKYRIN REPEAT-CONTAINING PROTEIN-RELATED"/>
    <property type="match status" value="1"/>
</dbReference>
<dbReference type="Gene3D" id="1.25.40.20">
    <property type="entry name" value="Ankyrin repeat-containing domain"/>
    <property type="match status" value="3"/>
</dbReference>
<feature type="repeat" description="ANK" evidence="3">
    <location>
        <begin position="439"/>
        <end position="472"/>
    </location>
</feature>
<feature type="repeat" description="ANK" evidence="3">
    <location>
        <begin position="406"/>
        <end position="438"/>
    </location>
</feature>
<accession>A0ABX2XKA7</accession>
<feature type="repeat" description="ANK" evidence="3">
    <location>
        <begin position="259"/>
        <end position="292"/>
    </location>
</feature>
<proteinExistence type="predicted"/>
<keyword evidence="2 3" id="KW-0040">ANK repeat</keyword>
<evidence type="ECO:0000256" key="1">
    <source>
        <dbReference type="ARBA" id="ARBA00022737"/>
    </source>
</evidence>
<dbReference type="PROSITE" id="PS50297">
    <property type="entry name" value="ANK_REP_REGION"/>
    <property type="match status" value="4"/>
</dbReference>
<keyword evidence="6" id="KW-1185">Reference proteome</keyword>
<keyword evidence="1" id="KW-0677">Repeat</keyword>
<dbReference type="Proteomes" id="UP000093343">
    <property type="component" value="Unassembled WGS sequence"/>
</dbReference>
<dbReference type="InterPro" id="IPR002110">
    <property type="entry name" value="Ankyrin_rpt"/>
</dbReference>
<reference evidence="6" key="1">
    <citation type="submission" date="2016-03" db="EMBL/GenBank/DDBJ databases">
        <title>Draft genome sequence of Paenibacillus glacialis DSM 22343.</title>
        <authorList>
            <person name="Shin S.-K."/>
            <person name="Yi H."/>
        </authorList>
    </citation>
    <scope>NUCLEOTIDE SEQUENCE [LARGE SCALE GENOMIC DNA]</scope>
    <source>
        <strain evidence="6">CCUG 60099</strain>
    </source>
</reference>
<feature type="repeat" description="ANK" evidence="3">
    <location>
        <begin position="193"/>
        <end position="218"/>
    </location>
</feature>
<dbReference type="PANTHER" id="PTHR24198">
    <property type="entry name" value="ANKYRIN REPEAT AND PROTEIN KINASE DOMAIN-CONTAINING PROTEIN"/>
    <property type="match status" value="1"/>
</dbReference>
<evidence type="ECO:0008006" key="7">
    <source>
        <dbReference type="Google" id="ProtNLM"/>
    </source>
</evidence>
<dbReference type="EMBL" id="LVEN01000012">
    <property type="protein sequence ID" value="OCB75752.1"/>
    <property type="molecule type" value="Genomic_DNA"/>
</dbReference>
<evidence type="ECO:0000313" key="6">
    <source>
        <dbReference type="Proteomes" id="UP000093343"/>
    </source>
</evidence>
<keyword evidence="4" id="KW-0732">Signal</keyword>
<name>A0ABX2XKA7_9FLAO</name>
<dbReference type="PROSITE" id="PS50088">
    <property type="entry name" value="ANK_REPEAT"/>
    <property type="match status" value="6"/>
</dbReference>
<dbReference type="PRINTS" id="PR01415">
    <property type="entry name" value="ANKYRIN"/>
</dbReference>
<dbReference type="RefSeq" id="WP_065448880.1">
    <property type="nucleotide sequence ID" value="NZ_LVEN01000012.1"/>
</dbReference>
<evidence type="ECO:0000256" key="2">
    <source>
        <dbReference type="ARBA" id="ARBA00023043"/>
    </source>
</evidence>
<evidence type="ECO:0000313" key="5">
    <source>
        <dbReference type="EMBL" id="OCB75752.1"/>
    </source>
</evidence>
<gene>
    <name evidence="5" type="ORF">FLP_07370</name>
</gene>
<sequence length="498" mass="53810">MKKNILLSFALAATLFVSAQQKNNLLEQSFWKTAPDVATVKAEIEKGNNPAESNANAFDAVVIAINNDAPLASIKFLLDQPGNPLNKPTHDNRIYLHWAAYRGNTELVQYLISKGSDINFEDSHGTTPIAFAAGSGLLNSGVAEAFFKAGIDPKKKYSDGANLLLIAIPFDKDLTLTNYFITKGLSLKDTDSNGKTAFDYAARTGNVALLKKLLEKGVKPTDNALLVATQGTRRETTPLEAYKYLVEEVKLKATFTNKSGENVLHLLAGKQNQTEIINYFLGKGVDANQVNKDGNTAVMIAAGARETAVLEQLLPKVKNINLQNLKGESALTMAVRSGTPEAVALLLNKGADVNVKDKDANNLGVYLIQSYRPAGRGEANAAKDPFEAKVKLLQDKGLNLAAAQKDGSTLYHFAIAKNDLALLKKLASLNIDVNAKNKDGLTALHKAAMVAKDDTILKYLVSLGAKKEINTEFDESAYALAKENESLTKNNVSVEFLK</sequence>
<feature type="repeat" description="ANK" evidence="3">
    <location>
        <begin position="326"/>
        <end position="358"/>
    </location>
</feature>
<comment type="caution">
    <text evidence="5">The sequence shown here is derived from an EMBL/GenBank/DDBJ whole genome shotgun (WGS) entry which is preliminary data.</text>
</comment>